<protein>
    <submittedName>
        <fullName evidence="1">Alpha/beta hydrolase</fullName>
    </submittedName>
</protein>
<evidence type="ECO:0000313" key="2">
    <source>
        <dbReference type="Proteomes" id="UP001595616"/>
    </source>
</evidence>
<comment type="caution">
    <text evidence="1">The sequence shown here is derived from an EMBL/GenBank/DDBJ whole genome shotgun (WGS) entry which is preliminary data.</text>
</comment>
<evidence type="ECO:0000313" key="1">
    <source>
        <dbReference type="EMBL" id="MFC3811215.1"/>
    </source>
</evidence>
<keyword evidence="2" id="KW-1185">Reference proteome</keyword>
<dbReference type="InterPro" id="IPR029058">
    <property type="entry name" value="AB_hydrolase_fold"/>
</dbReference>
<accession>A0ABV7YW12</accession>
<gene>
    <name evidence="1" type="ORF">ACFOOI_11160</name>
</gene>
<dbReference type="Gene3D" id="3.40.50.1820">
    <property type="entry name" value="alpha/beta hydrolase"/>
    <property type="match status" value="1"/>
</dbReference>
<dbReference type="EMBL" id="JBHRYQ010000001">
    <property type="protein sequence ID" value="MFC3811215.1"/>
    <property type="molecule type" value="Genomic_DNA"/>
</dbReference>
<keyword evidence="1" id="KW-0378">Hydrolase</keyword>
<organism evidence="1 2">
    <name type="scientific">Lacihabitans lacunae</name>
    <dbReference type="NCBI Taxonomy" id="1028214"/>
    <lineage>
        <taxon>Bacteria</taxon>
        <taxon>Pseudomonadati</taxon>
        <taxon>Bacteroidota</taxon>
        <taxon>Cytophagia</taxon>
        <taxon>Cytophagales</taxon>
        <taxon>Leadbetterellaceae</taxon>
        <taxon>Lacihabitans</taxon>
    </lineage>
</organism>
<name>A0ABV7YW12_9BACT</name>
<dbReference type="SUPFAM" id="SSF53474">
    <property type="entry name" value="alpha/beta-Hydrolases"/>
    <property type="match status" value="1"/>
</dbReference>
<dbReference type="RefSeq" id="WP_379838029.1">
    <property type="nucleotide sequence ID" value="NZ_JBHRYQ010000001.1"/>
</dbReference>
<reference evidence="2" key="1">
    <citation type="journal article" date="2019" name="Int. J. Syst. Evol. Microbiol.">
        <title>The Global Catalogue of Microorganisms (GCM) 10K type strain sequencing project: providing services to taxonomists for standard genome sequencing and annotation.</title>
        <authorList>
            <consortium name="The Broad Institute Genomics Platform"/>
            <consortium name="The Broad Institute Genome Sequencing Center for Infectious Disease"/>
            <person name="Wu L."/>
            <person name="Ma J."/>
        </authorList>
    </citation>
    <scope>NUCLEOTIDE SEQUENCE [LARGE SCALE GENOMIC DNA]</scope>
    <source>
        <strain evidence="2">CECT 7956</strain>
    </source>
</reference>
<sequence>MKTEVYVFSGLGADYRVFQNIELNDFNLNHILWIPPLNDESIAAYAKRLLSQIKTPNPVLIGLSFGGIMAVEVAKIIEVNKVILISSIKSKYEIPPYFRLAGKFKLHRLLPTKFLKTANFLSYWFFGIETKIDKQLLKQILFDTNPQFLKWAINEIVMWKNEIILNNIYHIHGNNDHILPSLYIKPDVLIPRGGHFMILNKAVQIEAILNTHLKQ</sequence>
<dbReference type="GO" id="GO:0016787">
    <property type="term" value="F:hydrolase activity"/>
    <property type="evidence" value="ECO:0007669"/>
    <property type="project" value="UniProtKB-KW"/>
</dbReference>
<proteinExistence type="predicted"/>
<dbReference type="Proteomes" id="UP001595616">
    <property type="component" value="Unassembled WGS sequence"/>
</dbReference>